<dbReference type="AlphaFoldDB" id="A0AAE0PDP3"/>
<feature type="region of interest" description="Disordered" evidence="1">
    <location>
        <begin position="1"/>
        <end position="48"/>
    </location>
</feature>
<organism evidence="2 3">
    <name type="scientific">Sordaria brevicollis</name>
    <dbReference type="NCBI Taxonomy" id="83679"/>
    <lineage>
        <taxon>Eukaryota</taxon>
        <taxon>Fungi</taxon>
        <taxon>Dikarya</taxon>
        <taxon>Ascomycota</taxon>
        <taxon>Pezizomycotina</taxon>
        <taxon>Sordariomycetes</taxon>
        <taxon>Sordariomycetidae</taxon>
        <taxon>Sordariales</taxon>
        <taxon>Sordariaceae</taxon>
        <taxon>Sordaria</taxon>
    </lineage>
</organism>
<reference evidence="2" key="1">
    <citation type="journal article" date="2023" name="Mol. Phylogenet. Evol.">
        <title>Genome-scale phylogeny and comparative genomics of the fungal order Sordariales.</title>
        <authorList>
            <person name="Hensen N."/>
            <person name="Bonometti L."/>
            <person name="Westerberg I."/>
            <person name="Brannstrom I.O."/>
            <person name="Guillou S."/>
            <person name="Cros-Aarteil S."/>
            <person name="Calhoun S."/>
            <person name="Haridas S."/>
            <person name="Kuo A."/>
            <person name="Mondo S."/>
            <person name="Pangilinan J."/>
            <person name="Riley R."/>
            <person name="LaButti K."/>
            <person name="Andreopoulos B."/>
            <person name="Lipzen A."/>
            <person name="Chen C."/>
            <person name="Yan M."/>
            <person name="Daum C."/>
            <person name="Ng V."/>
            <person name="Clum A."/>
            <person name="Steindorff A."/>
            <person name="Ohm R.A."/>
            <person name="Martin F."/>
            <person name="Silar P."/>
            <person name="Natvig D.O."/>
            <person name="Lalanne C."/>
            <person name="Gautier V."/>
            <person name="Ament-Velasquez S.L."/>
            <person name="Kruys A."/>
            <person name="Hutchinson M.I."/>
            <person name="Powell A.J."/>
            <person name="Barry K."/>
            <person name="Miller A.N."/>
            <person name="Grigoriev I.V."/>
            <person name="Debuchy R."/>
            <person name="Gladieux P."/>
            <person name="Hiltunen Thoren M."/>
            <person name="Johannesson H."/>
        </authorList>
    </citation>
    <scope>NUCLEOTIDE SEQUENCE</scope>
    <source>
        <strain evidence="2">FGSC 1904</strain>
    </source>
</reference>
<accession>A0AAE0PDP3</accession>
<feature type="compositionally biased region" description="Low complexity" evidence="1">
    <location>
        <begin position="1"/>
        <end position="17"/>
    </location>
</feature>
<keyword evidence="3" id="KW-1185">Reference proteome</keyword>
<dbReference type="Proteomes" id="UP001281003">
    <property type="component" value="Unassembled WGS sequence"/>
</dbReference>
<reference evidence="2" key="2">
    <citation type="submission" date="2023-07" db="EMBL/GenBank/DDBJ databases">
        <authorList>
            <consortium name="Lawrence Berkeley National Laboratory"/>
            <person name="Haridas S."/>
            <person name="Hensen N."/>
            <person name="Bonometti L."/>
            <person name="Westerberg I."/>
            <person name="Brannstrom I.O."/>
            <person name="Guillou S."/>
            <person name="Cros-Aarteil S."/>
            <person name="Calhoun S."/>
            <person name="Kuo A."/>
            <person name="Mondo S."/>
            <person name="Pangilinan J."/>
            <person name="Riley R."/>
            <person name="LaButti K."/>
            <person name="Andreopoulos B."/>
            <person name="Lipzen A."/>
            <person name="Chen C."/>
            <person name="Yanf M."/>
            <person name="Daum C."/>
            <person name="Ng V."/>
            <person name="Clum A."/>
            <person name="Steindorff A."/>
            <person name="Ohm R."/>
            <person name="Martin F."/>
            <person name="Silar P."/>
            <person name="Natvig D."/>
            <person name="Lalanne C."/>
            <person name="Gautier V."/>
            <person name="Ament-velasquez S.L."/>
            <person name="Kruys A."/>
            <person name="Hutchinson M.I."/>
            <person name="Powell A.J."/>
            <person name="Barry K."/>
            <person name="Miller A.N."/>
            <person name="Grigoriev I.V."/>
            <person name="Debuchy R."/>
            <person name="Gladieux P."/>
            <person name="Thoren M.H."/>
            <person name="Johannesson H."/>
        </authorList>
    </citation>
    <scope>NUCLEOTIDE SEQUENCE</scope>
    <source>
        <strain evidence="2">FGSC 1904</strain>
    </source>
</reference>
<feature type="region of interest" description="Disordered" evidence="1">
    <location>
        <begin position="197"/>
        <end position="228"/>
    </location>
</feature>
<evidence type="ECO:0000313" key="2">
    <source>
        <dbReference type="EMBL" id="KAK3398043.1"/>
    </source>
</evidence>
<evidence type="ECO:0000313" key="3">
    <source>
        <dbReference type="Proteomes" id="UP001281003"/>
    </source>
</evidence>
<evidence type="ECO:0000256" key="1">
    <source>
        <dbReference type="SAM" id="MobiDB-lite"/>
    </source>
</evidence>
<dbReference type="EMBL" id="JAUTDP010000007">
    <property type="protein sequence ID" value="KAK3398043.1"/>
    <property type="molecule type" value="Genomic_DNA"/>
</dbReference>
<name>A0AAE0PDP3_SORBR</name>
<sequence>MDSSMSSHSTPSDSWTTVDFPTSRHTKSRSPEYNDDNESSAQVANISSSNYNADMASEYAEDENAVGTLEMPIRVKSHGCSTEAASSDQTFFGDDVVYSQEAVTAAPPLTASQSLPKGPSLTASVLGRHSQELAQPYVGNIPSWIEGAGFVGRLARPVISEDAPTTKPPKTKHSASSSGGSDWAYVLSSPEQARLIAGSGGWCEEPDGGHPRRVSTLDLLDDNVPHAD</sequence>
<proteinExistence type="predicted"/>
<gene>
    <name evidence="2" type="ORF">B0T20DRAFT_238973</name>
</gene>
<feature type="compositionally biased region" description="Polar residues" evidence="1">
    <location>
        <begin position="39"/>
        <end position="48"/>
    </location>
</feature>
<comment type="caution">
    <text evidence="2">The sequence shown here is derived from an EMBL/GenBank/DDBJ whole genome shotgun (WGS) entry which is preliminary data.</text>
</comment>
<protein>
    <submittedName>
        <fullName evidence="2">Uncharacterized protein</fullName>
    </submittedName>
</protein>
<feature type="region of interest" description="Disordered" evidence="1">
    <location>
        <begin position="161"/>
        <end position="184"/>
    </location>
</feature>